<dbReference type="PANTHER" id="PTHR43639">
    <property type="entry name" value="OXIDOREDUCTASE, SHORT-CHAIN DEHYDROGENASE/REDUCTASE FAMILY (AFU_ORTHOLOGUE AFUA_5G02870)"/>
    <property type="match status" value="1"/>
</dbReference>
<evidence type="ECO:0000256" key="2">
    <source>
        <dbReference type="ARBA" id="ARBA00023002"/>
    </source>
</evidence>
<dbReference type="InterPro" id="IPR036291">
    <property type="entry name" value="NAD(P)-bd_dom_sf"/>
</dbReference>
<dbReference type="OrthoDB" id="154414at2"/>
<organism evidence="3 4">
    <name type="scientific">Microvirga makkahensis</name>
    <dbReference type="NCBI Taxonomy" id="1128670"/>
    <lineage>
        <taxon>Bacteria</taxon>
        <taxon>Pseudomonadati</taxon>
        <taxon>Pseudomonadota</taxon>
        <taxon>Alphaproteobacteria</taxon>
        <taxon>Hyphomicrobiales</taxon>
        <taxon>Methylobacteriaceae</taxon>
        <taxon>Microvirga</taxon>
    </lineage>
</organism>
<name>A0A7X3MWT1_9HYPH</name>
<dbReference type="EMBL" id="WURB01000041">
    <property type="protein sequence ID" value="MXQ14656.1"/>
    <property type="molecule type" value="Genomic_DNA"/>
</dbReference>
<keyword evidence="4" id="KW-1185">Reference proteome</keyword>
<sequence length="246" mass="24830">MTESINRVAVVTGGSRGIGAAIVRRLASKGVHVAFTYANNGGAAERTMAEVREAGGSAKAYAADAGDASAIQDVVHRVSSETGRLDIMVANAGIMLAGPPGDVSIDAFDRLMAVNVRGVFFAATAAARVMPEGGRIISIGSCLAERSAGPGTTAYTLTKAALVGMTRGLAYDFAPRGITVNLVHPGPTDTDMNPAASERAAQQRTKIALGRYGSADEIASAVAYLASPAASFITGAALAVDGGFAA</sequence>
<reference evidence="3 4" key="1">
    <citation type="submission" date="2019-12" db="EMBL/GenBank/DDBJ databases">
        <authorList>
            <person name="Yuan C.-G."/>
        </authorList>
    </citation>
    <scope>NUCLEOTIDE SEQUENCE [LARGE SCALE GENOMIC DNA]</scope>
    <source>
        <strain evidence="3 4">KCTC 23863</strain>
    </source>
</reference>
<evidence type="ECO:0000313" key="3">
    <source>
        <dbReference type="EMBL" id="MXQ14656.1"/>
    </source>
</evidence>
<dbReference type="PRINTS" id="PR00081">
    <property type="entry name" value="GDHRDH"/>
</dbReference>
<protein>
    <submittedName>
        <fullName evidence="3">SDR family oxidoreductase</fullName>
    </submittedName>
</protein>
<comment type="caution">
    <text evidence="3">The sequence shown here is derived from an EMBL/GenBank/DDBJ whole genome shotgun (WGS) entry which is preliminary data.</text>
</comment>
<dbReference type="CDD" id="cd05233">
    <property type="entry name" value="SDR_c"/>
    <property type="match status" value="1"/>
</dbReference>
<dbReference type="AlphaFoldDB" id="A0A7X3MWT1"/>
<keyword evidence="2" id="KW-0560">Oxidoreductase</keyword>
<dbReference type="InterPro" id="IPR002347">
    <property type="entry name" value="SDR_fam"/>
</dbReference>
<gene>
    <name evidence="3" type="ORF">GR328_25050</name>
</gene>
<dbReference type="PANTHER" id="PTHR43639:SF1">
    <property type="entry name" value="SHORT-CHAIN DEHYDROGENASE_REDUCTASE FAMILY PROTEIN"/>
    <property type="match status" value="1"/>
</dbReference>
<dbReference type="FunFam" id="3.40.50.720:FF:000084">
    <property type="entry name" value="Short-chain dehydrogenase reductase"/>
    <property type="match status" value="1"/>
</dbReference>
<comment type="similarity">
    <text evidence="1">Belongs to the short-chain dehydrogenases/reductases (SDR) family.</text>
</comment>
<evidence type="ECO:0000256" key="1">
    <source>
        <dbReference type="ARBA" id="ARBA00006484"/>
    </source>
</evidence>
<proteinExistence type="inferred from homology"/>
<dbReference type="RefSeq" id="WP_160888372.1">
    <property type="nucleotide sequence ID" value="NZ_WURB01000041.1"/>
</dbReference>
<dbReference type="Proteomes" id="UP000436483">
    <property type="component" value="Unassembled WGS sequence"/>
</dbReference>
<dbReference type="PRINTS" id="PR00080">
    <property type="entry name" value="SDRFAMILY"/>
</dbReference>
<reference evidence="3 4" key="2">
    <citation type="submission" date="2020-01" db="EMBL/GenBank/DDBJ databases">
        <title>Microvirga sp. nov., an arsenate reduction bacterium isolated from Tibet hotspring sediments.</title>
        <authorList>
            <person name="Xian W.-D."/>
            <person name="Li W.-J."/>
        </authorList>
    </citation>
    <scope>NUCLEOTIDE SEQUENCE [LARGE SCALE GENOMIC DNA]</scope>
    <source>
        <strain evidence="3 4">KCTC 23863</strain>
    </source>
</reference>
<evidence type="ECO:0000313" key="4">
    <source>
        <dbReference type="Proteomes" id="UP000436483"/>
    </source>
</evidence>
<dbReference type="Gene3D" id="3.40.50.720">
    <property type="entry name" value="NAD(P)-binding Rossmann-like Domain"/>
    <property type="match status" value="1"/>
</dbReference>
<dbReference type="Pfam" id="PF13561">
    <property type="entry name" value="adh_short_C2"/>
    <property type="match status" value="1"/>
</dbReference>
<accession>A0A7X3MWT1</accession>
<dbReference type="GO" id="GO:0016491">
    <property type="term" value="F:oxidoreductase activity"/>
    <property type="evidence" value="ECO:0007669"/>
    <property type="project" value="UniProtKB-KW"/>
</dbReference>
<dbReference type="SUPFAM" id="SSF51735">
    <property type="entry name" value="NAD(P)-binding Rossmann-fold domains"/>
    <property type="match status" value="1"/>
</dbReference>